<comment type="subcellular location">
    <subcellularLocation>
        <location evidence="1 5">Cytoplasm</location>
    </subcellularLocation>
</comment>
<evidence type="ECO:0000259" key="6">
    <source>
        <dbReference type="SMART" id="SM00988"/>
    </source>
</evidence>
<dbReference type="InterPro" id="IPR012406">
    <property type="entry name" value="UreE"/>
</dbReference>
<accession>A0ABW2PXU2</accession>
<dbReference type="Gene3D" id="3.30.70.790">
    <property type="entry name" value="UreE, C-terminal domain"/>
    <property type="match status" value="1"/>
</dbReference>
<proteinExistence type="inferred from homology"/>
<evidence type="ECO:0000256" key="2">
    <source>
        <dbReference type="ARBA" id="ARBA00022490"/>
    </source>
</evidence>
<dbReference type="InterPro" id="IPR036118">
    <property type="entry name" value="UreE_N_sf"/>
</dbReference>
<evidence type="ECO:0000256" key="1">
    <source>
        <dbReference type="ARBA" id="ARBA00004496"/>
    </source>
</evidence>
<dbReference type="RefSeq" id="WP_380966850.1">
    <property type="nucleotide sequence ID" value="NZ_JBHTCO010000017.1"/>
</dbReference>
<keyword evidence="8" id="KW-1185">Reference proteome</keyword>
<organism evidence="7 8">
    <name type="scientific">Scopulibacillus cellulosilyticus</name>
    <dbReference type="NCBI Taxonomy" id="2665665"/>
    <lineage>
        <taxon>Bacteria</taxon>
        <taxon>Bacillati</taxon>
        <taxon>Bacillota</taxon>
        <taxon>Bacilli</taxon>
        <taxon>Bacillales</taxon>
        <taxon>Sporolactobacillaceae</taxon>
        <taxon>Scopulibacillus</taxon>
    </lineage>
</organism>
<dbReference type="SUPFAM" id="SSF69287">
    <property type="entry name" value="Urease metallochaperone UreE, N-terminal domain"/>
    <property type="match status" value="1"/>
</dbReference>
<evidence type="ECO:0000313" key="8">
    <source>
        <dbReference type="Proteomes" id="UP001596505"/>
    </source>
</evidence>
<dbReference type="Pfam" id="PF05194">
    <property type="entry name" value="UreE_C"/>
    <property type="match status" value="1"/>
</dbReference>
<dbReference type="InterPro" id="IPR004029">
    <property type="entry name" value="UreE_N"/>
</dbReference>
<name>A0ABW2PXU2_9BACL</name>
<dbReference type="InterPro" id="IPR007864">
    <property type="entry name" value="UreE_C_dom"/>
</dbReference>
<dbReference type="Proteomes" id="UP001596505">
    <property type="component" value="Unassembled WGS sequence"/>
</dbReference>
<dbReference type="Pfam" id="PF02814">
    <property type="entry name" value="UreE_N"/>
    <property type="match status" value="1"/>
</dbReference>
<evidence type="ECO:0000256" key="5">
    <source>
        <dbReference type="HAMAP-Rule" id="MF_00822"/>
    </source>
</evidence>
<sequence>MIITSIAGQYSETSEHEADIEYVYLDSEECPKKRFRTTTDKGTEVGIDLPPGPPLSEGDILYADNNRLIVVKVKPTDVIVAKPQTKKEMGELCYQIGNLHQPLLVLEDEVLIPDEKQNVDLFRAVGLPFRQEKRVLPQGFATKRTVHRHTHPHHHDDAMEHGA</sequence>
<feature type="domain" description="UreE urease accessory N-terminal" evidence="6">
    <location>
        <begin position="2"/>
        <end position="69"/>
    </location>
</feature>
<gene>
    <name evidence="5" type="primary">ureE</name>
    <name evidence="7" type="ORF">ACFQRG_13515</name>
</gene>
<comment type="function">
    <text evidence="5">Involved in urease metallocenter assembly. Binds nickel. Probably functions as a nickel donor during metallocenter assembly.</text>
</comment>
<dbReference type="HAMAP" id="MF_00822">
    <property type="entry name" value="UreE"/>
    <property type="match status" value="1"/>
</dbReference>
<keyword evidence="3 5" id="KW-0533">Nickel</keyword>
<dbReference type="Gene3D" id="2.60.260.20">
    <property type="entry name" value="Urease metallochaperone UreE, N-terminal domain"/>
    <property type="match status" value="1"/>
</dbReference>
<keyword evidence="4 5" id="KW-0143">Chaperone</keyword>
<comment type="caution">
    <text evidence="7">The sequence shown here is derived from an EMBL/GenBank/DDBJ whole genome shotgun (WGS) entry which is preliminary data.</text>
</comment>
<evidence type="ECO:0000256" key="3">
    <source>
        <dbReference type="ARBA" id="ARBA00022596"/>
    </source>
</evidence>
<comment type="similarity">
    <text evidence="5">Belongs to the UreE family.</text>
</comment>
<reference evidence="8" key="1">
    <citation type="journal article" date="2019" name="Int. J. Syst. Evol. Microbiol.">
        <title>The Global Catalogue of Microorganisms (GCM) 10K type strain sequencing project: providing services to taxonomists for standard genome sequencing and annotation.</title>
        <authorList>
            <consortium name="The Broad Institute Genomics Platform"/>
            <consortium name="The Broad Institute Genome Sequencing Center for Infectious Disease"/>
            <person name="Wu L."/>
            <person name="Ma J."/>
        </authorList>
    </citation>
    <scope>NUCLEOTIDE SEQUENCE [LARGE SCALE GENOMIC DNA]</scope>
    <source>
        <strain evidence="8">CGMCC 1.16305</strain>
    </source>
</reference>
<protein>
    <recommendedName>
        <fullName evidence="5">Urease accessory protein UreE</fullName>
    </recommendedName>
</protein>
<keyword evidence="2 5" id="KW-0963">Cytoplasm</keyword>
<dbReference type="PIRSF" id="PIRSF036402">
    <property type="entry name" value="Ureas_acces_UreE"/>
    <property type="match status" value="1"/>
</dbReference>
<dbReference type="CDD" id="cd00571">
    <property type="entry name" value="UreE"/>
    <property type="match status" value="1"/>
</dbReference>
<dbReference type="SMART" id="SM00988">
    <property type="entry name" value="UreE_N"/>
    <property type="match status" value="1"/>
</dbReference>
<evidence type="ECO:0000256" key="4">
    <source>
        <dbReference type="ARBA" id="ARBA00023186"/>
    </source>
</evidence>
<dbReference type="SUPFAM" id="SSF69737">
    <property type="entry name" value="Urease metallochaperone UreE, C-terminal domain"/>
    <property type="match status" value="1"/>
</dbReference>
<evidence type="ECO:0000313" key="7">
    <source>
        <dbReference type="EMBL" id="MFC7393974.1"/>
    </source>
</evidence>
<dbReference type="EMBL" id="JBHTCO010000017">
    <property type="protein sequence ID" value="MFC7393974.1"/>
    <property type="molecule type" value="Genomic_DNA"/>
</dbReference>